<keyword evidence="12" id="KW-1185">Reference proteome</keyword>
<dbReference type="EMBL" id="CP053661">
    <property type="protein sequence ID" value="QKD82608.1"/>
    <property type="molecule type" value="Genomic_DNA"/>
</dbReference>
<dbReference type="AlphaFoldDB" id="A0A6M8B817"/>
<dbReference type="GO" id="GO:0004373">
    <property type="term" value="F:alpha-1,4-glucan glucosyltransferase (UDP-glucose donor) activity"/>
    <property type="evidence" value="ECO:0007669"/>
    <property type="project" value="InterPro"/>
</dbReference>
<feature type="region of interest" description="Disordered" evidence="8">
    <location>
        <begin position="455"/>
        <end position="498"/>
    </location>
</feature>
<proteinExistence type="inferred from homology"/>
<dbReference type="InterPro" id="IPR011835">
    <property type="entry name" value="GS/SS"/>
</dbReference>
<dbReference type="Pfam" id="PF08323">
    <property type="entry name" value="Glyco_transf_5"/>
    <property type="match status" value="1"/>
</dbReference>
<dbReference type="UniPathway" id="UPA00164"/>
<organism evidence="11 12">
    <name type="scientific">Thermoleptolyngbya sichuanensis A183</name>
    <dbReference type="NCBI Taxonomy" id="2737172"/>
    <lineage>
        <taxon>Bacteria</taxon>
        <taxon>Bacillati</taxon>
        <taxon>Cyanobacteriota</taxon>
        <taxon>Cyanophyceae</taxon>
        <taxon>Oculatellales</taxon>
        <taxon>Oculatellaceae</taxon>
        <taxon>Thermoleptolyngbya</taxon>
        <taxon>Thermoleptolyngbya sichuanensis</taxon>
    </lineage>
</organism>
<dbReference type="Gene3D" id="3.40.50.2000">
    <property type="entry name" value="Glycogen Phosphorylase B"/>
    <property type="match status" value="2"/>
</dbReference>
<comment type="function">
    <text evidence="2 7">Synthesizes alpha-1,4-glucan chains using ADP-glucose.</text>
</comment>
<evidence type="ECO:0000313" key="12">
    <source>
        <dbReference type="Proteomes" id="UP000505210"/>
    </source>
</evidence>
<sequence>MRILFVAAEAAPVAKAGGMGDVVGALPKVLRQMGHDVRIFMPYYGFLPDKMEIPKKPVWSGTAMFQNFKIFESKLPRTDVPVYLFGHPSFMPRRIYYGEDEDWRFTLFANAASEFAWNYWRPDVIHCHDWHAGMIPVWMHETEDIKTVFTIHNLAYQGPWRWRLEQMTWCPWYMQGHNTMAAAVQFADMVTTVSPTYAEQIKTPEYGEQLEGLLSYISGKLVGILNGIDQGLFDPERDRQIPQNFTADTLENRRENKIALQEELGLEVNSKAFLLGMVTRLVEQKGLDLVIQMLDRFISYTDGQVVVLGTGDRYYETELWHIASRHPGRVAVYLLHNDTLARRIYAGTDAFLMPSRFEPCGISQMIAMRYGSIPIVRRTGGLVDTVQHHVPSENEGTGYCFDRYEPLDLYTCMIRAWEGFQYKDQWRSLQQRAMRQDFAWDHSAREYEKIYRRIKGLPESDDEPQAEADEAAATSEHPTPDAATPDATAEAAAKEKVA</sequence>
<evidence type="ECO:0000259" key="10">
    <source>
        <dbReference type="Pfam" id="PF08323"/>
    </source>
</evidence>
<dbReference type="HAMAP" id="MF_00484">
    <property type="entry name" value="Glycogen_synth"/>
    <property type="match status" value="1"/>
</dbReference>
<dbReference type="InterPro" id="IPR013534">
    <property type="entry name" value="Starch_synth_cat_dom"/>
</dbReference>
<accession>A0A6M8B817</accession>
<evidence type="ECO:0000256" key="8">
    <source>
        <dbReference type="SAM" id="MobiDB-lite"/>
    </source>
</evidence>
<evidence type="ECO:0000256" key="4">
    <source>
        <dbReference type="ARBA" id="ARBA00022676"/>
    </source>
</evidence>
<evidence type="ECO:0000313" key="11">
    <source>
        <dbReference type="EMBL" id="QKD82608.1"/>
    </source>
</evidence>
<comment type="catalytic activity">
    <reaction evidence="1 7">
        <text>[(1-&gt;4)-alpha-D-glucosyl](n) + ADP-alpha-D-glucose = [(1-&gt;4)-alpha-D-glucosyl](n+1) + ADP + H(+)</text>
        <dbReference type="Rhea" id="RHEA:18189"/>
        <dbReference type="Rhea" id="RHEA-COMP:9584"/>
        <dbReference type="Rhea" id="RHEA-COMP:9587"/>
        <dbReference type="ChEBI" id="CHEBI:15378"/>
        <dbReference type="ChEBI" id="CHEBI:15444"/>
        <dbReference type="ChEBI" id="CHEBI:57498"/>
        <dbReference type="ChEBI" id="CHEBI:456216"/>
        <dbReference type="EC" id="2.4.1.21"/>
    </reaction>
</comment>
<dbReference type="PANTHER" id="PTHR45825:SF11">
    <property type="entry name" value="ALPHA AMYLASE DOMAIN-CONTAINING PROTEIN"/>
    <property type="match status" value="1"/>
</dbReference>
<evidence type="ECO:0000256" key="6">
    <source>
        <dbReference type="ARBA" id="ARBA00023056"/>
    </source>
</evidence>
<dbReference type="GO" id="GO:0009011">
    <property type="term" value="F:alpha-1,4-glucan glucosyltransferase (ADP-glucose donor) activity"/>
    <property type="evidence" value="ECO:0007669"/>
    <property type="project" value="UniProtKB-UniRule"/>
</dbReference>
<dbReference type="PANTHER" id="PTHR45825">
    <property type="entry name" value="GRANULE-BOUND STARCH SYNTHASE 1, CHLOROPLASTIC/AMYLOPLASTIC"/>
    <property type="match status" value="1"/>
</dbReference>
<dbReference type="KEGG" id="theu:HPC62_10800"/>
<comment type="similarity">
    <text evidence="3 7">Belongs to the glycosyltransferase 1 family. Bacterial/plant glycogen synthase subfamily.</text>
</comment>
<dbReference type="InterPro" id="IPR001296">
    <property type="entry name" value="Glyco_trans_1"/>
</dbReference>
<name>A0A6M8B817_9CYAN</name>
<keyword evidence="5 7" id="KW-0808">Transferase</keyword>
<dbReference type="CDD" id="cd03791">
    <property type="entry name" value="GT5_Glycogen_synthase_DULL1-like"/>
    <property type="match status" value="1"/>
</dbReference>
<dbReference type="GO" id="GO:0005978">
    <property type="term" value="P:glycogen biosynthetic process"/>
    <property type="evidence" value="ECO:0007669"/>
    <property type="project" value="UniProtKB-UniRule"/>
</dbReference>
<evidence type="ECO:0000256" key="5">
    <source>
        <dbReference type="ARBA" id="ARBA00022679"/>
    </source>
</evidence>
<dbReference type="RefSeq" id="WP_172355551.1">
    <property type="nucleotide sequence ID" value="NZ_CP053661.1"/>
</dbReference>
<dbReference type="Pfam" id="PF00534">
    <property type="entry name" value="Glycos_transf_1"/>
    <property type="match status" value="1"/>
</dbReference>
<feature type="domain" description="Starch synthase catalytic" evidence="10">
    <location>
        <begin position="2"/>
        <end position="215"/>
    </location>
</feature>
<dbReference type="EC" id="2.4.1.21" evidence="7"/>
<evidence type="ECO:0000256" key="3">
    <source>
        <dbReference type="ARBA" id="ARBA00010281"/>
    </source>
</evidence>
<dbReference type="NCBIfam" id="NF001900">
    <property type="entry name" value="PRK00654.1-3"/>
    <property type="match status" value="1"/>
</dbReference>
<dbReference type="Proteomes" id="UP000505210">
    <property type="component" value="Chromosome"/>
</dbReference>
<protein>
    <recommendedName>
        <fullName evidence="7">Glycogen synthase</fullName>
        <ecNumber evidence="7">2.4.1.21</ecNumber>
    </recommendedName>
    <alternativeName>
        <fullName evidence="7">Starch [bacterial glycogen] synthase</fullName>
    </alternativeName>
</protein>
<feature type="domain" description="Glycosyl transferase family 1" evidence="9">
    <location>
        <begin position="268"/>
        <end position="408"/>
    </location>
</feature>
<evidence type="ECO:0000259" key="9">
    <source>
        <dbReference type="Pfam" id="PF00534"/>
    </source>
</evidence>
<feature type="compositionally biased region" description="Acidic residues" evidence="8">
    <location>
        <begin position="459"/>
        <end position="470"/>
    </location>
</feature>
<evidence type="ECO:0000256" key="7">
    <source>
        <dbReference type="HAMAP-Rule" id="MF_00484"/>
    </source>
</evidence>
<gene>
    <name evidence="7 11" type="primary">glgA</name>
    <name evidence="11" type="ORF">HPC62_10800</name>
</gene>
<comment type="pathway">
    <text evidence="7">Glycan biosynthesis; glycogen biosynthesis.</text>
</comment>
<dbReference type="NCBIfam" id="TIGR02095">
    <property type="entry name" value="glgA"/>
    <property type="match status" value="1"/>
</dbReference>
<keyword evidence="6 7" id="KW-0320">Glycogen biosynthesis</keyword>
<evidence type="ECO:0000256" key="2">
    <source>
        <dbReference type="ARBA" id="ARBA00002764"/>
    </source>
</evidence>
<keyword evidence="4 7" id="KW-0328">Glycosyltransferase</keyword>
<evidence type="ECO:0000256" key="1">
    <source>
        <dbReference type="ARBA" id="ARBA00001478"/>
    </source>
</evidence>
<feature type="binding site" evidence="7">
    <location>
        <position position="15"/>
    </location>
    <ligand>
        <name>ADP-alpha-D-glucose</name>
        <dbReference type="ChEBI" id="CHEBI:57498"/>
    </ligand>
</feature>
<feature type="compositionally biased region" description="Low complexity" evidence="8">
    <location>
        <begin position="471"/>
        <end position="491"/>
    </location>
</feature>
<reference evidence="11 12" key="1">
    <citation type="submission" date="2020-05" db="EMBL/GenBank/DDBJ databases">
        <title>Complete genome sequence of of a novel Thermoleptolyngbya strain isolated from hot springs of Ganzi, Sichuan China.</title>
        <authorList>
            <person name="Tang J."/>
            <person name="Daroch M."/>
            <person name="Li L."/>
            <person name="Waleron K."/>
            <person name="Waleron M."/>
            <person name="Waleron M."/>
        </authorList>
    </citation>
    <scope>NUCLEOTIDE SEQUENCE [LARGE SCALE GENOMIC DNA]</scope>
    <source>
        <strain evidence="11 12">PKUAC-SCTA183</strain>
    </source>
</reference>
<dbReference type="SUPFAM" id="SSF53756">
    <property type="entry name" value="UDP-Glycosyltransferase/glycogen phosphorylase"/>
    <property type="match status" value="1"/>
</dbReference>